<evidence type="ECO:0000313" key="2">
    <source>
        <dbReference type="EMBL" id="KAG5528303.1"/>
    </source>
</evidence>
<organism evidence="2 3">
    <name type="scientific">Rhododendron griersonianum</name>
    <dbReference type="NCBI Taxonomy" id="479676"/>
    <lineage>
        <taxon>Eukaryota</taxon>
        <taxon>Viridiplantae</taxon>
        <taxon>Streptophyta</taxon>
        <taxon>Embryophyta</taxon>
        <taxon>Tracheophyta</taxon>
        <taxon>Spermatophyta</taxon>
        <taxon>Magnoliopsida</taxon>
        <taxon>eudicotyledons</taxon>
        <taxon>Gunneridae</taxon>
        <taxon>Pentapetalae</taxon>
        <taxon>asterids</taxon>
        <taxon>Ericales</taxon>
        <taxon>Ericaceae</taxon>
        <taxon>Ericoideae</taxon>
        <taxon>Rhodoreae</taxon>
        <taxon>Rhododendron</taxon>
    </lineage>
</organism>
<dbReference type="InterPro" id="IPR036890">
    <property type="entry name" value="HATPase_C_sf"/>
</dbReference>
<dbReference type="PANTHER" id="PTHR32387:SF11">
    <property type="entry name" value="PROTEIN NO VEIN C-TERMINAL DOMAIN-CONTAINING PROTEIN"/>
    <property type="match status" value="1"/>
</dbReference>
<dbReference type="InterPro" id="IPR058210">
    <property type="entry name" value="SACS/Nov_dom"/>
</dbReference>
<proteinExistence type="predicted"/>
<gene>
    <name evidence="2" type="ORF">RHGRI_029094</name>
</gene>
<keyword evidence="3" id="KW-1185">Reference proteome</keyword>
<protein>
    <recommendedName>
        <fullName evidence="1">Sacsin/Nov domain-containing protein</fullName>
    </recommendedName>
</protein>
<dbReference type="AlphaFoldDB" id="A0AAV6IIU3"/>
<evidence type="ECO:0000313" key="3">
    <source>
        <dbReference type="Proteomes" id="UP000823749"/>
    </source>
</evidence>
<sequence length="860" mass="96807">MATVASSASDDERKKKTEIARQHIEEIRSRKFSIGEKSLNPLTQDLHNAVTSLSKELYTKDVHFLMELIQNAEDNEYAAGVEPALELVLTTWDITGVGASATLLVFNNEIGFSKENIESLCSIGKSTKKGRRCQGFIGEKGIGFKSVFLVGGKPHIHSNGYQIMFDEAPNCDCGIGYIVPEWVPTRPTISDLQVIYGLSNTLPATTIILPLKTEKLETVKQHLSEIHPEVLLFLHKIKRLSIHVLSIFLSEGQLEMVESTCRYYIYKQMFPVKPENVVDSRRDLPKWAISLAFPFGDRLMRGTSSVGIFAFLPTAMVTNFPFVVHADFILSSSREAIVLDNKWNLGILDHVPSAFVNALMTCMSSTQTAELFPIVRAIEFLPVQESPLKQLNGVRESIRLKLRSKSIVPCESFSIGEMVFCEPIDVVRILPEFRKILTHTRQVGVSFKGVSSQGNKKAKKLDINLHRNTRNEVARLNALSTPMSSKSSDLSLHENFLSKLKGSKWLKTHVGYRTPEDSLIFDPEWNSYLEERDGPFIDQGFYGNLTSLHKDELIAIGVKADTEDVCTSLFQILTSKEETSAVMRICRFLHKYMQSLNSQDCFASQLWIPDQEGNNGKWLLREASEKPLFVWFPQNGISSLSKLYEIYRSFGVRKISEAVQISANSELEKMGTENSLIGKPLIKIVLAFVANPVIYMPVEERHRIAKSLLDISLVGTEKSLMVSYFLDLPSSKKRLRVEMRKLVLWEKNSQKLLVHKPSWNGGSGTKSMEFITDFSRAIAEAVLPNASGFMEDLCKIIKIGFAFGFKEDEVDSLLLSENLELFPVDASFLECAFPAAKNQYLGQDPLCTPEASIHKKQRRY</sequence>
<dbReference type="Proteomes" id="UP000823749">
    <property type="component" value="Chromosome 10"/>
</dbReference>
<dbReference type="NCBIfam" id="NF047352">
    <property type="entry name" value="P_loop_sacsin"/>
    <property type="match status" value="1"/>
</dbReference>
<accession>A0AAV6IIU3</accession>
<name>A0AAV6IIU3_9ERIC</name>
<dbReference type="PANTHER" id="PTHR32387">
    <property type="entry name" value="WU:FJ29H11"/>
    <property type="match status" value="1"/>
</dbReference>
<reference evidence="2" key="1">
    <citation type="submission" date="2020-08" db="EMBL/GenBank/DDBJ databases">
        <title>Plant Genome Project.</title>
        <authorList>
            <person name="Zhang R.-G."/>
        </authorList>
    </citation>
    <scope>NUCLEOTIDE SEQUENCE</scope>
    <source>
        <strain evidence="2">WSP0</strain>
        <tissue evidence="2">Leaf</tissue>
    </source>
</reference>
<dbReference type="Pfam" id="PF25794">
    <property type="entry name" value="SACS"/>
    <property type="match status" value="1"/>
</dbReference>
<dbReference type="SUPFAM" id="SSF55874">
    <property type="entry name" value="ATPase domain of HSP90 chaperone/DNA topoisomerase II/histidine kinase"/>
    <property type="match status" value="1"/>
</dbReference>
<evidence type="ECO:0000259" key="1">
    <source>
        <dbReference type="Pfam" id="PF25794"/>
    </source>
</evidence>
<comment type="caution">
    <text evidence="2">The sequence shown here is derived from an EMBL/GenBank/DDBJ whole genome shotgun (WGS) entry which is preliminary data.</text>
</comment>
<dbReference type="EMBL" id="JACTNZ010000010">
    <property type="protein sequence ID" value="KAG5528303.1"/>
    <property type="molecule type" value="Genomic_DNA"/>
</dbReference>
<feature type="domain" description="Sacsin/Nov" evidence="1">
    <location>
        <begin position="58"/>
        <end position="166"/>
    </location>
</feature>
<dbReference type="InterPro" id="IPR052957">
    <property type="entry name" value="Auxin_embryo_med"/>
</dbReference>
<dbReference type="Gene3D" id="3.30.565.10">
    <property type="entry name" value="Histidine kinase-like ATPase, C-terminal domain"/>
    <property type="match status" value="1"/>
</dbReference>